<dbReference type="Proteomes" id="UP001221909">
    <property type="component" value="Unassembled WGS sequence"/>
</dbReference>
<dbReference type="PROSITE" id="PS51257">
    <property type="entry name" value="PROKAR_LIPOPROTEIN"/>
    <property type="match status" value="1"/>
</dbReference>
<dbReference type="RefSeq" id="WP_273749273.1">
    <property type="nucleotide sequence ID" value="NZ_JAQSJE010000002.1"/>
</dbReference>
<sequence>MKKLSLAVLASLVLAACTAEVYSGKGNATVLSSKPLSNDTVELVVQRDNGENVTLTRKVDAHAAVGARVYLADEIKNEDADVKTIRRYEFK</sequence>
<protein>
    <submittedName>
        <fullName evidence="2">Deoxyribose-phosphate aldolase</fullName>
    </submittedName>
</protein>
<comment type="caution">
    <text evidence="2">The sequence shown here is derived from an EMBL/GenBank/DDBJ whole genome shotgun (WGS) entry which is preliminary data.</text>
</comment>
<keyword evidence="1" id="KW-0732">Signal</keyword>
<accession>A0ABT5MMU5</accession>
<organism evidence="2 3">
    <name type="scientific">Mannheimia cairinae</name>
    <dbReference type="NCBI Taxonomy" id="3025936"/>
    <lineage>
        <taxon>Bacteria</taxon>
        <taxon>Pseudomonadati</taxon>
        <taxon>Pseudomonadota</taxon>
        <taxon>Gammaproteobacteria</taxon>
        <taxon>Pasteurellales</taxon>
        <taxon>Pasteurellaceae</taxon>
        <taxon>Mannheimia</taxon>
    </lineage>
</organism>
<evidence type="ECO:0000313" key="3">
    <source>
        <dbReference type="Proteomes" id="UP001221909"/>
    </source>
</evidence>
<gene>
    <name evidence="2" type="ORF">PTQ27_03310</name>
</gene>
<evidence type="ECO:0000313" key="2">
    <source>
        <dbReference type="EMBL" id="MDD0823501.1"/>
    </source>
</evidence>
<name>A0ABT5MMU5_9PAST</name>
<feature type="chain" id="PRO_5047530940" evidence="1">
    <location>
        <begin position="20"/>
        <end position="91"/>
    </location>
</feature>
<feature type="signal peptide" evidence="1">
    <location>
        <begin position="1"/>
        <end position="19"/>
    </location>
</feature>
<dbReference type="EMBL" id="JAQSJE010000002">
    <property type="protein sequence ID" value="MDD0823501.1"/>
    <property type="molecule type" value="Genomic_DNA"/>
</dbReference>
<proteinExistence type="predicted"/>
<evidence type="ECO:0000256" key="1">
    <source>
        <dbReference type="SAM" id="SignalP"/>
    </source>
</evidence>
<reference evidence="2 3" key="1">
    <citation type="submission" date="2023-02" db="EMBL/GenBank/DDBJ databases">
        <title>Mannheimia cairiniae sp. nov., a novel species of Mannheimia obtained from moscovy ducks (Cairina moschata) and reclassification of Mannheimia ovis as heterotypic synonym of Mannheimia pernigra.</title>
        <authorList>
            <person name="Christensen H."/>
        </authorList>
    </citation>
    <scope>NUCLEOTIDE SEQUENCE [LARGE SCALE GENOMIC DNA]</scope>
    <source>
        <strain evidence="2 3">AT1</strain>
    </source>
</reference>
<keyword evidence="3" id="KW-1185">Reference proteome</keyword>